<keyword evidence="1" id="KW-1133">Transmembrane helix</keyword>
<dbReference type="PANTHER" id="PTHR30161:SF2">
    <property type="entry name" value="INVASION PROTEIN INVA"/>
    <property type="match status" value="1"/>
</dbReference>
<comment type="caution">
    <text evidence="2">The sequence shown here is derived from an EMBL/GenBank/DDBJ whole genome shotgun (WGS) entry which is preliminary data.</text>
</comment>
<dbReference type="RefSeq" id="WP_284279739.1">
    <property type="nucleotide sequence ID" value="NZ_BSOJ01000006.1"/>
</dbReference>
<reference evidence="3" key="1">
    <citation type="journal article" date="2019" name="Int. J. Syst. Evol. Microbiol.">
        <title>The Global Catalogue of Microorganisms (GCM) 10K type strain sequencing project: providing services to taxonomists for standard genome sequencing and annotation.</title>
        <authorList>
            <consortium name="The Broad Institute Genomics Platform"/>
            <consortium name="The Broad Institute Genome Sequencing Center for Infectious Disease"/>
            <person name="Wu L."/>
            <person name="Ma J."/>
        </authorList>
    </citation>
    <scope>NUCLEOTIDE SEQUENCE [LARGE SCALE GENOMIC DNA]</scope>
    <source>
        <strain evidence="3">NBRC 105857</strain>
    </source>
</reference>
<feature type="transmembrane region" description="Helical" evidence="1">
    <location>
        <begin position="200"/>
        <end position="220"/>
    </location>
</feature>
<dbReference type="InterPro" id="IPR025505">
    <property type="entry name" value="FHIPEP_CS"/>
</dbReference>
<dbReference type="PROSITE" id="PS00994">
    <property type="entry name" value="FHIPEP"/>
    <property type="match status" value="1"/>
</dbReference>
<dbReference type="PRINTS" id="PR00949">
    <property type="entry name" value="TYPE3IMAPROT"/>
</dbReference>
<protein>
    <recommendedName>
        <fullName evidence="4">EscV/YscV/HrcV family type III secretion system export apparatus protein</fullName>
    </recommendedName>
</protein>
<dbReference type="Proteomes" id="UP001156664">
    <property type="component" value="Unassembled WGS sequence"/>
</dbReference>
<accession>A0ABQ5YLF3</accession>
<dbReference type="EMBL" id="BSOJ01000006">
    <property type="protein sequence ID" value="GLR25389.1"/>
    <property type="molecule type" value="Genomic_DNA"/>
</dbReference>
<evidence type="ECO:0000256" key="1">
    <source>
        <dbReference type="SAM" id="Phobius"/>
    </source>
</evidence>
<evidence type="ECO:0000313" key="3">
    <source>
        <dbReference type="Proteomes" id="UP001156664"/>
    </source>
</evidence>
<proteinExistence type="predicted"/>
<organism evidence="2 3">
    <name type="scientific">Limnobacter litoralis</name>
    <dbReference type="NCBI Taxonomy" id="481366"/>
    <lineage>
        <taxon>Bacteria</taxon>
        <taxon>Pseudomonadati</taxon>
        <taxon>Pseudomonadota</taxon>
        <taxon>Betaproteobacteria</taxon>
        <taxon>Burkholderiales</taxon>
        <taxon>Burkholderiaceae</taxon>
        <taxon>Limnobacter</taxon>
    </lineage>
</organism>
<name>A0ABQ5YLF3_9BURK</name>
<feature type="transmembrane region" description="Helical" evidence="1">
    <location>
        <begin position="42"/>
        <end position="61"/>
    </location>
</feature>
<dbReference type="PANTHER" id="PTHR30161">
    <property type="entry name" value="FLAGELLAR EXPORT PROTEIN, MEMBRANE FLHA SUBUNIT-RELATED"/>
    <property type="match status" value="1"/>
</dbReference>
<evidence type="ECO:0000313" key="2">
    <source>
        <dbReference type="EMBL" id="GLR25389.1"/>
    </source>
</evidence>
<gene>
    <name evidence="2" type="ORF">GCM10007875_04770</name>
</gene>
<feature type="transmembrane region" description="Helical" evidence="1">
    <location>
        <begin position="280"/>
        <end position="300"/>
    </location>
</feature>
<evidence type="ECO:0008006" key="4">
    <source>
        <dbReference type="Google" id="ProtNLM"/>
    </source>
</evidence>
<sequence>MIAVLNKFARLASARSEVVGASLVLLMITMMVVPLQPALLDVLIAVNISAAILLVISAVLLESPLSFSSFPAILLMTTLFRLSLTISTTRQILLEADAGHIVQTFGEFVVGGNVAVGLVIFLIISVVNFLVVTKGSERVAEVAARFSLDGMPGKQMSIDSDLRAGLINQIMAKKRRSDLERESQLFGAMDGAIKFVKNDAIAGLVITVVNLLGGLTVGMLQKDMSFSKAGAVYTILSVGDGLVGIIPSLMISIAAGLIVTRVTKGEADGSNAAQDMLRDLGRNSYALQISGIFCILFSFVPGMPRLVFLAAAVALFTAWFFMSKVKDVTPSVDVASQFSDMLNLENNVQMDDVVHTKTFSEIEVRLPISMEPTSANQIQNICRVARNRTVEHLGILLPLFEFTQHQEEQIEFLVFGVPCLALPVSEKRLMLLSSPEKLDALEALEYVTEKDAVKHDGNVTLYGGGGLFTLAYSHCRVL</sequence>
<feature type="transmembrane region" description="Helical" evidence="1">
    <location>
        <begin position="18"/>
        <end position="36"/>
    </location>
</feature>
<feature type="transmembrane region" description="Helical" evidence="1">
    <location>
        <begin position="306"/>
        <end position="322"/>
    </location>
</feature>
<feature type="transmembrane region" description="Helical" evidence="1">
    <location>
        <begin position="232"/>
        <end position="259"/>
    </location>
</feature>
<dbReference type="Pfam" id="PF00771">
    <property type="entry name" value="FHIPEP"/>
    <property type="match status" value="1"/>
</dbReference>
<keyword evidence="1" id="KW-0812">Transmembrane</keyword>
<dbReference type="InterPro" id="IPR001712">
    <property type="entry name" value="T3SS_FHIPEP"/>
</dbReference>
<keyword evidence="1" id="KW-0472">Membrane</keyword>
<keyword evidence="3" id="KW-1185">Reference proteome</keyword>
<feature type="transmembrane region" description="Helical" evidence="1">
    <location>
        <begin position="114"/>
        <end position="132"/>
    </location>
</feature>
<feature type="transmembrane region" description="Helical" evidence="1">
    <location>
        <begin position="73"/>
        <end position="94"/>
    </location>
</feature>